<comment type="caution">
    <text evidence="4">The sequence shown here is derived from an EMBL/GenBank/DDBJ whole genome shotgun (WGS) entry which is preliminary data.</text>
</comment>
<dbReference type="RefSeq" id="WP_209890685.1">
    <property type="nucleotide sequence ID" value="NZ_BAAAJV010000018.1"/>
</dbReference>
<dbReference type="Gene3D" id="3.40.50.720">
    <property type="entry name" value="NAD(P)-binding Rossmann-like Domain"/>
    <property type="match status" value="1"/>
</dbReference>
<dbReference type="InterPro" id="IPR051164">
    <property type="entry name" value="NmrA-like_oxidored"/>
</dbReference>
<evidence type="ECO:0000313" key="4">
    <source>
        <dbReference type="EMBL" id="MBP2409163.1"/>
    </source>
</evidence>
<proteinExistence type="inferred from homology"/>
<evidence type="ECO:0000259" key="3">
    <source>
        <dbReference type="Pfam" id="PF05368"/>
    </source>
</evidence>
<keyword evidence="5" id="KW-1185">Reference proteome</keyword>
<evidence type="ECO:0000313" key="5">
    <source>
        <dbReference type="Proteomes" id="UP000698222"/>
    </source>
</evidence>
<dbReference type="PANTHER" id="PTHR42748">
    <property type="entry name" value="NITROGEN METABOLITE REPRESSION PROTEIN NMRA FAMILY MEMBER"/>
    <property type="match status" value="1"/>
</dbReference>
<dbReference type="InterPro" id="IPR036291">
    <property type="entry name" value="NAD(P)-bd_dom_sf"/>
</dbReference>
<feature type="domain" description="NmrA-like" evidence="3">
    <location>
        <begin position="16"/>
        <end position="272"/>
    </location>
</feature>
<dbReference type="CDD" id="cd05251">
    <property type="entry name" value="NmrA_like_SDR_a"/>
    <property type="match status" value="1"/>
</dbReference>
<sequence>MTDTTIPGALTPRRRTDTVAVIGATGQQGGAVATSLLEAGIPVRAVTRSATSAAAQALLSRGADVVEADLEDTDSTAAALDGARRVFGMTSMDGGAEAEFSRGRSLVDAAVRAGVDHMVFSSVGGADRDTGVPHFESKWEVERYLAASPLSAAVVRPTFFMENLAVQDGAVDPDGAPGTVLPLPLPDEVPLQMIAVADIGAAAAGMLIDPTSTPSAVEIAGDERTGSQMADAFAAALDRPVHYTPLPTSGLPSEDLRAMFTWFTEPVAYRADWELTHALVGEPMTLKRWARGAVAA</sequence>
<evidence type="ECO:0000256" key="1">
    <source>
        <dbReference type="ARBA" id="ARBA00006328"/>
    </source>
</evidence>
<dbReference type="Proteomes" id="UP000698222">
    <property type="component" value="Unassembled WGS sequence"/>
</dbReference>
<reference evidence="4 5" key="1">
    <citation type="submission" date="2021-03" db="EMBL/GenBank/DDBJ databases">
        <title>Sequencing the genomes of 1000 actinobacteria strains.</title>
        <authorList>
            <person name="Klenk H.-P."/>
        </authorList>
    </citation>
    <scope>NUCLEOTIDE SEQUENCE [LARGE SCALE GENOMIC DNA]</scope>
    <source>
        <strain evidence="4 5">DSM 14564</strain>
    </source>
</reference>
<evidence type="ECO:0000256" key="2">
    <source>
        <dbReference type="ARBA" id="ARBA00022857"/>
    </source>
</evidence>
<name>A0ABS4YK55_9MICO</name>
<gene>
    <name evidence="4" type="ORF">JOF44_002066</name>
</gene>
<dbReference type="PANTHER" id="PTHR42748:SF7">
    <property type="entry name" value="NMRA LIKE REDOX SENSOR 1-RELATED"/>
    <property type="match status" value="1"/>
</dbReference>
<accession>A0ABS4YK55</accession>
<dbReference type="Pfam" id="PF05368">
    <property type="entry name" value="NmrA"/>
    <property type="match status" value="1"/>
</dbReference>
<dbReference type="EMBL" id="JAGIOC010000001">
    <property type="protein sequence ID" value="MBP2409163.1"/>
    <property type="molecule type" value="Genomic_DNA"/>
</dbReference>
<comment type="similarity">
    <text evidence="1">Belongs to the NmrA-type oxidoreductase family.</text>
</comment>
<dbReference type="InterPro" id="IPR008030">
    <property type="entry name" value="NmrA-like"/>
</dbReference>
<dbReference type="SUPFAM" id="SSF51735">
    <property type="entry name" value="NAD(P)-binding Rossmann-fold domains"/>
    <property type="match status" value="1"/>
</dbReference>
<dbReference type="Gene3D" id="3.90.25.10">
    <property type="entry name" value="UDP-galactose 4-epimerase, domain 1"/>
    <property type="match status" value="1"/>
</dbReference>
<keyword evidence="2" id="KW-0521">NADP</keyword>
<organism evidence="4 5">
    <name type="scientific">Brachybacterium fresconis</name>
    <dbReference type="NCBI Taxonomy" id="173363"/>
    <lineage>
        <taxon>Bacteria</taxon>
        <taxon>Bacillati</taxon>
        <taxon>Actinomycetota</taxon>
        <taxon>Actinomycetes</taxon>
        <taxon>Micrococcales</taxon>
        <taxon>Dermabacteraceae</taxon>
        <taxon>Brachybacterium</taxon>
    </lineage>
</organism>
<protein>
    <submittedName>
        <fullName evidence="4">Uncharacterized protein YbjT (DUF2867 family)</fullName>
    </submittedName>
</protein>